<accession>A0ABV1J3Y4</accession>
<dbReference type="EMBL" id="JBBNPP010000009">
    <property type="protein sequence ID" value="MEQ3346934.1"/>
    <property type="molecule type" value="Genomic_DNA"/>
</dbReference>
<dbReference type="PANTHER" id="PTHR42856">
    <property type="entry name" value="ACYL-COENZYME A THIOESTERASE PAAI"/>
    <property type="match status" value="1"/>
</dbReference>
<dbReference type="Pfam" id="PF03061">
    <property type="entry name" value="4HBT"/>
    <property type="match status" value="1"/>
</dbReference>
<evidence type="ECO:0000313" key="2">
    <source>
        <dbReference type="EMBL" id="MEQ3346934.1"/>
    </source>
</evidence>
<dbReference type="GO" id="GO:0016787">
    <property type="term" value="F:hydrolase activity"/>
    <property type="evidence" value="ECO:0007669"/>
    <property type="project" value="UniProtKB-KW"/>
</dbReference>
<proteinExistence type="predicted"/>
<keyword evidence="3" id="KW-1185">Reference proteome</keyword>
<name>A0ABV1J3Y4_9FIRM</name>
<evidence type="ECO:0000259" key="1">
    <source>
        <dbReference type="Pfam" id="PF03061"/>
    </source>
</evidence>
<dbReference type="Proteomes" id="UP001491691">
    <property type="component" value="Unassembled WGS sequence"/>
</dbReference>
<comment type="caution">
    <text evidence="2">The sequence shown here is derived from an EMBL/GenBank/DDBJ whole genome shotgun (WGS) entry which is preliminary data.</text>
</comment>
<sequence>MEKINLKKIFEEDEYLKRANIKFDSLHGDNMVLKMIAERNQLNTYGILHGAEIFALMDTAAGLLSISKGKKAVTLDSSINFIKSIGEGEEIYSNTRIVHMGKKTEVVEVEAKSKDKIIARGSFTFFIVNDIEVVGKEFLEK</sequence>
<evidence type="ECO:0000313" key="3">
    <source>
        <dbReference type="Proteomes" id="UP001491691"/>
    </source>
</evidence>
<dbReference type="PANTHER" id="PTHR42856:SF1">
    <property type="entry name" value="ACYL-COENZYME A THIOESTERASE PAAI"/>
    <property type="match status" value="1"/>
</dbReference>
<dbReference type="InterPro" id="IPR006683">
    <property type="entry name" value="Thioestr_dom"/>
</dbReference>
<gene>
    <name evidence="2" type="ORF">AAA073_05750</name>
</gene>
<dbReference type="InterPro" id="IPR052723">
    <property type="entry name" value="Acyl-CoA_thioesterase_PaaI"/>
</dbReference>
<dbReference type="InterPro" id="IPR003736">
    <property type="entry name" value="PAAI_dom"/>
</dbReference>
<reference evidence="2 3" key="1">
    <citation type="submission" date="2024-04" db="EMBL/GenBank/DDBJ databases">
        <title>Human intestinal bacterial collection.</title>
        <authorList>
            <person name="Pauvert C."/>
            <person name="Hitch T.C.A."/>
            <person name="Clavel T."/>
        </authorList>
    </citation>
    <scope>NUCLEOTIDE SEQUENCE [LARGE SCALE GENOMIC DNA]</scope>
    <source>
        <strain evidence="2 3">CLA-SR-H019</strain>
    </source>
</reference>
<organism evidence="2 3">
    <name type="scientific">Peptoniphilus senegalensis</name>
    <dbReference type="NCBI Taxonomy" id="1465757"/>
    <lineage>
        <taxon>Bacteria</taxon>
        <taxon>Bacillati</taxon>
        <taxon>Bacillota</taxon>
        <taxon>Tissierellia</taxon>
        <taxon>Tissierellales</taxon>
        <taxon>Peptoniphilaceae</taxon>
        <taxon>Peptoniphilus</taxon>
    </lineage>
</organism>
<dbReference type="EC" id="3.1.2.-" evidence="2"/>
<dbReference type="RefSeq" id="WP_349188818.1">
    <property type="nucleotide sequence ID" value="NZ_JBBNPP010000009.1"/>
</dbReference>
<keyword evidence="2" id="KW-0378">Hydrolase</keyword>
<feature type="domain" description="Thioesterase" evidence="1">
    <location>
        <begin position="45"/>
        <end position="115"/>
    </location>
</feature>
<protein>
    <submittedName>
        <fullName evidence="2">PaaI family thioesterase</fullName>
        <ecNumber evidence="2">3.1.2.-</ecNumber>
    </submittedName>
</protein>
<dbReference type="CDD" id="cd03443">
    <property type="entry name" value="PaaI_thioesterase"/>
    <property type="match status" value="1"/>
</dbReference>
<dbReference type="NCBIfam" id="TIGR00369">
    <property type="entry name" value="unchar_dom_1"/>
    <property type="match status" value="1"/>
</dbReference>